<dbReference type="OrthoDB" id="10071887at2759"/>
<sequence>MIAGIWVVPFIIWAPAILFWQLIVGERTVSEGECYVQFLSNPAITIGTVVATFYLYVFIMLILSVQISRASKSRMRENRKEFESNKGTISPSLVTGNLTGQNTNNFSDAPAVLAQVKLQAGKITGHKIVDNRGQGEENRLSNGSTFPSVVPSTPFSMANPKLYCVNTASEFGKYDHCATIPEKAPDASSKIGNDRESRVDKKISTMITTAADKRKGITSREKKVTRTILAILLAFIITLSPYFVMVLIYTVCSSCVPYTAWTVGYWLCYINSTVNPACYALCNPTFKKTFKRLLMCQYKHIGTTR</sequence>
<evidence type="ECO:0000256" key="3">
    <source>
        <dbReference type="ARBA" id="ARBA00022989"/>
    </source>
</evidence>
<dbReference type="STRING" id="75743.A0A401Q0Y0"/>
<dbReference type="SUPFAM" id="SSF81321">
    <property type="entry name" value="Family A G protein-coupled receptor-like"/>
    <property type="match status" value="1"/>
</dbReference>
<evidence type="ECO:0000256" key="2">
    <source>
        <dbReference type="ARBA" id="ARBA00022692"/>
    </source>
</evidence>
<organism evidence="13 14">
    <name type="scientific">Scyliorhinus torazame</name>
    <name type="common">Cloudy catshark</name>
    <name type="synonym">Catulus torazame</name>
    <dbReference type="NCBI Taxonomy" id="75743"/>
    <lineage>
        <taxon>Eukaryota</taxon>
        <taxon>Metazoa</taxon>
        <taxon>Chordata</taxon>
        <taxon>Craniata</taxon>
        <taxon>Vertebrata</taxon>
        <taxon>Chondrichthyes</taxon>
        <taxon>Elasmobranchii</taxon>
        <taxon>Galeomorphii</taxon>
        <taxon>Galeoidea</taxon>
        <taxon>Carcharhiniformes</taxon>
        <taxon>Scyliorhinidae</taxon>
        <taxon>Scyliorhinus</taxon>
    </lineage>
</organism>
<dbReference type="GO" id="GO:0007187">
    <property type="term" value="P:G protein-coupled receptor signaling pathway, coupled to cyclic nucleotide second messenger"/>
    <property type="evidence" value="ECO:0007669"/>
    <property type="project" value="TreeGrafter"/>
</dbReference>
<keyword evidence="8" id="KW-0807">Transducer</keyword>
<feature type="transmembrane region" description="Helical" evidence="11">
    <location>
        <begin position="228"/>
        <end position="251"/>
    </location>
</feature>
<dbReference type="GO" id="GO:0030425">
    <property type="term" value="C:dendrite"/>
    <property type="evidence" value="ECO:0007669"/>
    <property type="project" value="TreeGrafter"/>
</dbReference>
<evidence type="ECO:0000256" key="5">
    <source>
        <dbReference type="ARBA" id="ARBA00023040"/>
    </source>
</evidence>
<feature type="transmembrane region" description="Helical" evidence="11">
    <location>
        <begin position="263"/>
        <end position="282"/>
    </location>
</feature>
<evidence type="ECO:0000256" key="10">
    <source>
        <dbReference type="ARBA" id="ARBA00034104"/>
    </source>
</evidence>
<dbReference type="InterPro" id="IPR000276">
    <property type="entry name" value="GPCR_Rhodpsn"/>
</dbReference>
<evidence type="ECO:0000256" key="6">
    <source>
        <dbReference type="ARBA" id="ARBA00023136"/>
    </source>
</evidence>
<gene>
    <name evidence="13" type="ORF">scyTo_0018691</name>
</gene>
<proteinExistence type="predicted"/>
<feature type="transmembrane region" description="Helical" evidence="11">
    <location>
        <begin position="43"/>
        <end position="65"/>
    </location>
</feature>
<keyword evidence="6 11" id="KW-0472">Membrane</keyword>
<evidence type="ECO:0000313" key="13">
    <source>
        <dbReference type="EMBL" id="GCB79035.1"/>
    </source>
</evidence>
<dbReference type="GO" id="GO:0016907">
    <property type="term" value="F:G protein-coupled acetylcholine receptor activity"/>
    <property type="evidence" value="ECO:0007669"/>
    <property type="project" value="InterPro"/>
</dbReference>
<dbReference type="PROSITE" id="PS50262">
    <property type="entry name" value="G_PROTEIN_RECEP_F1_2"/>
    <property type="match status" value="1"/>
</dbReference>
<keyword evidence="2 11" id="KW-0812">Transmembrane</keyword>
<evidence type="ECO:0000256" key="4">
    <source>
        <dbReference type="ARBA" id="ARBA00023018"/>
    </source>
</evidence>
<evidence type="ECO:0000256" key="11">
    <source>
        <dbReference type="SAM" id="Phobius"/>
    </source>
</evidence>
<keyword evidence="9" id="KW-0628">Postsynaptic cell membrane</keyword>
<dbReference type="PANTHER" id="PTHR24247:SF265">
    <property type="entry name" value="MUSCARINIC ACETYLCHOLINE RECEPTOR DM1"/>
    <property type="match status" value="1"/>
</dbReference>
<evidence type="ECO:0000256" key="8">
    <source>
        <dbReference type="ARBA" id="ARBA00023224"/>
    </source>
</evidence>
<keyword evidence="7" id="KW-0675">Receptor</keyword>
<feature type="domain" description="G-protein coupled receptors family 1 profile" evidence="12">
    <location>
        <begin position="1"/>
        <end position="279"/>
    </location>
</feature>
<dbReference type="Pfam" id="PF00001">
    <property type="entry name" value="7tm_1"/>
    <property type="match status" value="1"/>
</dbReference>
<dbReference type="GO" id="GO:0007197">
    <property type="term" value="P:adenylate cyclase-inhibiting G protein-coupled acetylcholine receptor signaling pathway"/>
    <property type="evidence" value="ECO:0007669"/>
    <property type="project" value="TreeGrafter"/>
</dbReference>
<dbReference type="AlphaFoldDB" id="A0A401Q0Y0"/>
<dbReference type="GO" id="GO:0004993">
    <property type="term" value="F:G protein-coupled serotonin receptor activity"/>
    <property type="evidence" value="ECO:0007669"/>
    <property type="project" value="TreeGrafter"/>
</dbReference>
<dbReference type="PANTHER" id="PTHR24247">
    <property type="entry name" value="5-HYDROXYTRYPTAMINE RECEPTOR"/>
    <property type="match status" value="1"/>
</dbReference>
<dbReference type="PRINTS" id="PR00243">
    <property type="entry name" value="MUSCARINICR"/>
</dbReference>
<dbReference type="InterPro" id="IPR000995">
    <property type="entry name" value="Musac_Ach_rcpt"/>
</dbReference>
<evidence type="ECO:0000313" key="14">
    <source>
        <dbReference type="Proteomes" id="UP000288216"/>
    </source>
</evidence>
<keyword evidence="4" id="KW-0770">Synapse</keyword>
<dbReference type="PRINTS" id="PR00237">
    <property type="entry name" value="GPCRRHODOPSN"/>
</dbReference>
<reference evidence="13 14" key="1">
    <citation type="journal article" date="2018" name="Nat. Ecol. Evol.">
        <title>Shark genomes provide insights into elasmobranch evolution and the origin of vertebrates.</title>
        <authorList>
            <person name="Hara Y"/>
            <person name="Yamaguchi K"/>
            <person name="Onimaru K"/>
            <person name="Kadota M"/>
            <person name="Koyanagi M"/>
            <person name="Keeley SD"/>
            <person name="Tatsumi K"/>
            <person name="Tanaka K"/>
            <person name="Motone F"/>
            <person name="Kageyama Y"/>
            <person name="Nozu R"/>
            <person name="Adachi N"/>
            <person name="Nishimura O"/>
            <person name="Nakagawa R"/>
            <person name="Tanegashima C"/>
            <person name="Kiyatake I"/>
            <person name="Matsumoto R"/>
            <person name="Murakumo K"/>
            <person name="Nishida K"/>
            <person name="Terakita A"/>
            <person name="Kuratani S"/>
            <person name="Sato K"/>
            <person name="Hyodo S Kuraku.S."/>
        </authorList>
    </citation>
    <scope>NUCLEOTIDE SEQUENCE [LARGE SCALE GENOMIC DNA]</scope>
</reference>
<comment type="caution">
    <text evidence="13">The sequence shown here is derived from an EMBL/GenBank/DDBJ whole genome shotgun (WGS) entry which is preliminary data.</text>
</comment>
<comment type="subcellular location">
    <subcellularLocation>
        <location evidence="10">Postsynaptic cell membrane</location>
        <topology evidence="10">Multi-pass membrane protein</topology>
    </subcellularLocation>
</comment>
<evidence type="ECO:0000259" key="12">
    <source>
        <dbReference type="PROSITE" id="PS50262"/>
    </source>
</evidence>
<dbReference type="Proteomes" id="UP000288216">
    <property type="component" value="Unassembled WGS sequence"/>
</dbReference>
<evidence type="ECO:0000256" key="9">
    <source>
        <dbReference type="ARBA" id="ARBA00023257"/>
    </source>
</evidence>
<keyword evidence="14" id="KW-1185">Reference proteome</keyword>
<protein>
    <recommendedName>
        <fullName evidence="12">G-protein coupled receptors family 1 profile domain-containing protein</fullName>
    </recommendedName>
</protein>
<accession>A0A401Q0Y0</accession>
<keyword evidence="5" id="KW-0297">G-protein coupled receptor</keyword>
<dbReference type="InterPro" id="IPR017452">
    <property type="entry name" value="GPCR_Rhodpsn_7TM"/>
</dbReference>
<dbReference type="Gene3D" id="1.20.1070.10">
    <property type="entry name" value="Rhodopsin 7-helix transmembrane proteins"/>
    <property type="match status" value="2"/>
</dbReference>
<dbReference type="EMBL" id="BFAA01013255">
    <property type="protein sequence ID" value="GCB79035.1"/>
    <property type="molecule type" value="Genomic_DNA"/>
</dbReference>
<keyword evidence="3 11" id="KW-1133">Transmembrane helix</keyword>
<keyword evidence="1" id="KW-1003">Cell membrane</keyword>
<feature type="transmembrane region" description="Helical" evidence="11">
    <location>
        <begin position="5"/>
        <end position="23"/>
    </location>
</feature>
<dbReference type="GO" id="GO:0045211">
    <property type="term" value="C:postsynaptic membrane"/>
    <property type="evidence" value="ECO:0007669"/>
    <property type="project" value="UniProtKB-SubCell"/>
</dbReference>
<evidence type="ECO:0000256" key="1">
    <source>
        <dbReference type="ARBA" id="ARBA00022475"/>
    </source>
</evidence>
<name>A0A401Q0Y0_SCYTO</name>
<evidence type="ECO:0000256" key="7">
    <source>
        <dbReference type="ARBA" id="ARBA00023170"/>
    </source>
</evidence>